<feature type="domain" description="GH16" evidence="19">
    <location>
        <begin position="85"/>
        <end position="273"/>
    </location>
</feature>
<evidence type="ECO:0000256" key="18">
    <source>
        <dbReference type="SAM" id="SignalP"/>
    </source>
</evidence>
<dbReference type="FunFam" id="2.60.120.200:FF:000159">
    <property type="entry name" value="Glycosidase"/>
    <property type="match status" value="1"/>
</dbReference>
<feature type="chain" id="PRO_5040495729" description="Crh-like protein" evidence="18">
    <location>
        <begin position="19"/>
        <end position="436"/>
    </location>
</feature>
<evidence type="ECO:0000256" key="16">
    <source>
        <dbReference type="PIRSR" id="PIRSR037299-1"/>
    </source>
</evidence>
<keyword evidence="21" id="KW-1185">Reference proteome</keyword>
<evidence type="ECO:0000256" key="14">
    <source>
        <dbReference type="ARBA" id="ARBA00093308"/>
    </source>
</evidence>
<dbReference type="GO" id="GO:0098552">
    <property type="term" value="C:side of membrane"/>
    <property type="evidence" value="ECO:0007669"/>
    <property type="project" value="UniProtKB-KW"/>
</dbReference>
<evidence type="ECO:0000256" key="8">
    <source>
        <dbReference type="ARBA" id="ARBA00023136"/>
    </source>
</evidence>
<evidence type="ECO:0000256" key="3">
    <source>
        <dbReference type="ARBA" id="ARBA00022622"/>
    </source>
</evidence>
<dbReference type="SUPFAM" id="SSF49899">
    <property type="entry name" value="Concanavalin A-like lectins/glucanases"/>
    <property type="match status" value="1"/>
</dbReference>
<evidence type="ECO:0000313" key="21">
    <source>
        <dbReference type="Proteomes" id="UP000777438"/>
    </source>
</evidence>
<protein>
    <recommendedName>
        <fullName evidence="15">Crh-like protein</fullName>
        <ecNumber evidence="15">3.2.-.-</ecNumber>
    </recommendedName>
</protein>
<dbReference type="PIRSF" id="PIRSF037299">
    <property type="entry name" value="Glycosidase_CRH1_prd"/>
    <property type="match status" value="1"/>
</dbReference>
<keyword evidence="7 15" id="KW-0378">Hydrolase</keyword>
<comment type="subcellular location">
    <subcellularLocation>
        <location evidence="2">Membrane</location>
        <topology evidence="2">Lipid-anchor</topology>
        <topology evidence="2">GPI-anchor</topology>
    </subcellularLocation>
</comment>
<feature type="compositionally biased region" description="Polar residues" evidence="17">
    <location>
        <begin position="344"/>
        <end position="354"/>
    </location>
</feature>
<keyword evidence="4" id="KW-0328">Glycosyltransferase</keyword>
<keyword evidence="9" id="KW-0325">Glycoprotein</keyword>
<evidence type="ECO:0000256" key="9">
    <source>
        <dbReference type="ARBA" id="ARBA00023180"/>
    </source>
</evidence>
<keyword evidence="3" id="KW-0336">GPI-anchor</keyword>
<proteinExistence type="inferred from homology"/>
<feature type="active site" description="Proton donor" evidence="16">
    <location>
        <position position="162"/>
    </location>
</feature>
<feature type="signal peptide" evidence="18">
    <location>
        <begin position="1"/>
        <end position="18"/>
    </location>
</feature>
<dbReference type="GO" id="GO:0031505">
    <property type="term" value="P:fungal-type cell wall organization"/>
    <property type="evidence" value="ECO:0007669"/>
    <property type="project" value="TreeGrafter"/>
</dbReference>
<evidence type="ECO:0000259" key="19">
    <source>
        <dbReference type="PROSITE" id="PS51762"/>
    </source>
</evidence>
<sequence>MFRYLALVALFSPGFVLSTTTCSASSHCPKDTPCCSTYGECGVGAYCLGGCDPTMSYSLDSCMPAPVCENRYLTMDSLDRVADISDYLGNSSEADWMSSGEPVLYKGNTLLTMPADSSGTVLSSTVYMWYGNVKARFKTSRGAGVVTAFILFSDVKDEIDFEFIGVDLETAQTNYFFQGITTYPTHEVNLTMSDSFNNFHDYEIHWTPDYVEWYIDGTLGNTLYKNETWNETTQNFDFPQTPARVQLSIWPGGLSTNAAGTIAWAGGEIDWDSEDIENYGYYFATFSEVTMECYNTTTAPGTHSGKSYTYNSSKGTNDTVVDGNEGTILSSFQATGLNPKKGAKSSSKSNTVPGSSSSGNDHSDESDSDTDASASSSSSSSADETADVTSCKATSFHQDCASSSSSSGSSQSGGTVIRTSASTLPLVIAGCALLWL</sequence>
<dbReference type="InterPro" id="IPR017168">
    <property type="entry name" value="CHR-like"/>
</dbReference>
<evidence type="ECO:0000256" key="7">
    <source>
        <dbReference type="ARBA" id="ARBA00022801"/>
    </source>
</evidence>
<evidence type="ECO:0000256" key="12">
    <source>
        <dbReference type="ARBA" id="ARBA00023316"/>
    </source>
</evidence>
<gene>
    <name evidence="20" type="ORF">B0T10DRAFT_412320</name>
</gene>
<evidence type="ECO:0000256" key="4">
    <source>
        <dbReference type="ARBA" id="ARBA00022676"/>
    </source>
</evidence>
<dbReference type="Gene3D" id="2.60.120.200">
    <property type="match status" value="1"/>
</dbReference>
<keyword evidence="12" id="KW-0961">Cell wall biogenesis/degradation</keyword>
<dbReference type="PROSITE" id="PS51762">
    <property type="entry name" value="GH16_2"/>
    <property type="match status" value="1"/>
</dbReference>
<keyword evidence="8 15" id="KW-0472">Membrane</keyword>
<dbReference type="OrthoDB" id="4781at2759"/>
<dbReference type="InterPro" id="IPR000757">
    <property type="entry name" value="Beta-glucanase-like"/>
</dbReference>
<evidence type="ECO:0000256" key="2">
    <source>
        <dbReference type="ARBA" id="ARBA00004589"/>
    </source>
</evidence>
<organism evidence="20 21">
    <name type="scientific">Thelonectria olida</name>
    <dbReference type="NCBI Taxonomy" id="1576542"/>
    <lineage>
        <taxon>Eukaryota</taxon>
        <taxon>Fungi</taxon>
        <taxon>Dikarya</taxon>
        <taxon>Ascomycota</taxon>
        <taxon>Pezizomycotina</taxon>
        <taxon>Sordariomycetes</taxon>
        <taxon>Hypocreomycetidae</taxon>
        <taxon>Hypocreales</taxon>
        <taxon>Nectriaceae</taxon>
        <taxon>Thelonectria</taxon>
    </lineage>
</organism>
<evidence type="ECO:0000256" key="6">
    <source>
        <dbReference type="ARBA" id="ARBA00022729"/>
    </source>
</evidence>
<dbReference type="InterPro" id="IPR013320">
    <property type="entry name" value="ConA-like_dom_sf"/>
</dbReference>
<dbReference type="Proteomes" id="UP000777438">
    <property type="component" value="Unassembled WGS sequence"/>
</dbReference>
<feature type="region of interest" description="Disordered" evidence="17">
    <location>
        <begin position="334"/>
        <end position="388"/>
    </location>
</feature>
<dbReference type="GO" id="GO:0009277">
    <property type="term" value="C:fungal-type cell wall"/>
    <property type="evidence" value="ECO:0007669"/>
    <property type="project" value="UniProtKB-ARBA"/>
</dbReference>
<evidence type="ECO:0000256" key="5">
    <source>
        <dbReference type="ARBA" id="ARBA00022679"/>
    </source>
</evidence>
<dbReference type="EC" id="3.2.-.-" evidence="15"/>
<comment type="caution">
    <text evidence="20">The sequence shown here is derived from an EMBL/GenBank/DDBJ whole genome shotgun (WGS) entry which is preliminary data.</text>
</comment>
<dbReference type="GO" id="GO:0008843">
    <property type="term" value="F:endochitinase activity"/>
    <property type="evidence" value="ECO:0007669"/>
    <property type="project" value="UniProtKB-EC"/>
</dbReference>
<dbReference type="InterPro" id="IPR050546">
    <property type="entry name" value="Glycosyl_Hydrlase_16"/>
</dbReference>
<evidence type="ECO:0000256" key="17">
    <source>
        <dbReference type="SAM" id="MobiDB-lite"/>
    </source>
</evidence>
<comment type="function">
    <text evidence="14">Dual chitinase/transglycosylase that plays a role in cell wall architecture. Chitinase and transglycosylase activities are coupled. Required for the polysaccharide cross-linking at the septa and the cell wall. More specifically, transfers chitin to 1,6-beta-glucan in the cell wall.</text>
</comment>
<dbReference type="AlphaFoldDB" id="A0A9P8VYB4"/>
<evidence type="ECO:0000256" key="11">
    <source>
        <dbReference type="ARBA" id="ARBA00023295"/>
    </source>
</evidence>
<comment type="similarity">
    <text evidence="13">Belongs to the glycosyl hydrolase 16 family. CRH1 subfamily.</text>
</comment>
<reference evidence="20 21" key="1">
    <citation type="journal article" date="2021" name="Nat. Commun.">
        <title>Genetic determinants of endophytism in the Arabidopsis root mycobiome.</title>
        <authorList>
            <person name="Mesny F."/>
            <person name="Miyauchi S."/>
            <person name="Thiergart T."/>
            <person name="Pickel B."/>
            <person name="Atanasova L."/>
            <person name="Karlsson M."/>
            <person name="Huettel B."/>
            <person name="Barry K.W."/>
            <person name="Haridas S."/>
            <person name="Chen C."/>
            <person name="Bauer D."/>
            <person name="Andreopoulos W."/>
            <person name="Pangilinan J."/>
            <person name="LaButti K."/>
            <person name="Riley R."/>
            <person name="Lipzen A."/>
            <person name="Clum A."/>
            <person name="Drula E."/>
            <person name="Henrissat B."/>
            <person name="Kohler A."/>
            <person name="Grigoriev I.V."/>
            <person name="Martin F.M."/>
            <person name="Hacquard S."/>
        </authorList>
    </citation>
    <scope>NUCLEOTIDE SEQUENCE [LARGE SCALE GENOMIC DNA]</scope>
    <source>
        <strain evidence="20 21">MPI-CAGE-CH-0241</strain>
    </source>
</reference>
<dbReference type="GO" id="GO:0005975">
    <property type="term" value="P:carbohydrate metabolic process"/>
    <property type="evidence" value="ECO:0007669"/>
    <property type="project" value="InterPro"/>
</dbReference>
<accession>A0A9P8VYB4</accession>
<keyword evidence="5" id="KW-0808">Transferase</keyword>
<feature type="compositionally biased region" description="Low complexity" evidence="17">
    <location>
        <begin position="371"/>
        <end position="383"/>
    </location>
</feature>
<name>A0A9P8VYB4_9HYPO</name>
<evidence type="ECO:0000256" key="13">
    <source>
        <dbReference type="ARBA" id="ARBA00038074"/>
    </source>
</evidence>
<evidence type="ECO:0000256" key="15">
    <source>
        <dbReference type="PIRNR" id="PIRNR037299"/>
    </source>
</evidence>
<keyword evidence="11" id="KW-0326">Glycosidase</keyword>
<evidence type="ECO:0000313" key="20">
    <source>
        <dbReference type="EMBL" id="KAH6880038.1"/>
    </source>
</evidence>
<dbReference type="PANTHER" id="PTHR10963">
    <property type="entry name" value="GLYCOSYL HYDROLASE-RELATED"/>
    <property type="match status" value="1"/>
</dbReference>
<dbReference type="EMBL" id="JAGPYM010000027">
    <property type="protein sequence ID" value="KAH6880038.1"/>
    <property type="molecule type" value="Genomic_DNA"/>
</dbReference>
<keyword evidence="10" id="KW-0449">Lipoprotein</keyword>
<evidence type="ECO:0000256" key="1">
    <source>
        <dbReference type="ARBA" id="ARBA00000822"/>
    </source>
</evidence>
<dbReference type="PANTHER" id="PTHR10963:SF22">
    <property type="entry name" value="GLYCOSIDASE CRH2-RELATED"/>
    <property type="match status" value="1"/>
</dbReference>
<comment type="catalytic activity">
    <reaction evidence="1">
        <text>Random endo-hydrolysis of N-acetyl-beta-D-glucosaminide (1-&gt;4)-beta-linkages in chitin and chitodextrins.</text>
        <dbReference type="EC" id="3.2.1.14"/>
    </reaction>
</comment>
<dbReference type="Pfam" id="PF00722">
    <property type="entry name" value="Glyco_hydro_16"/>
    <property type="match status" value="1"/>
</dbReference>
<evidence type="ECO:0000256" key="10">
    <source>
        <dbReference type="ARBA" id="ARBA00023288"/>
    </source>
</evidence>
<dbReference type="GO" id="GO:0016757">
    <property type="term" value="F:glycosyltransferase activity"/>
    <property type="evidence" value="ECO:0007669"/>
    <property type="project" value="UniProtKB-KW"/>
</dbReference>
<feature type="active site" description="Nucleophile" evidence="16">
    <location>
        <position position="158"/>
    </location>
</feature>
<keyword evidence="6 18" id="KW-0732">Signal</keyword>